<feature type="transmembrane region" description="Helical" evidence="1">
    <location>
        <begin position="7"/>
        <end position="23"/>
    </location>
</feature>
<keyword evidence="1" id="KW-0472">Membrane</keyword>
<dbReference type="OrthoDB" id="11125at2157"/>
<evidence type="ECO:0000256" key="1">
    <source>
        <dbReference type="SAM" id="Phobius"/>
    </source>
</evidence>
<dbReference type="Pfam" id="PF09948">
    <property type="entry name" value="PpoB2"/>
    <property type="match status" value="1"/>
</dbReference>
<feature type="transmembrane region" description="Helical" evidence="1">
    <location>
        <begin position="260"/>
        <end position="280"/>
    </location>
</feature>
<evidence type="ECO:0000313" key="3">
    <source>
        <dbReference type="Proteomes" id="UP000315289"/>
    </source>
</evidence>
<protein>
    <recommendedName>
        <fullName evidence="4">DUF2182 domain-containing protein</fullName>
    </recommendedName>
</protein>
<dbReference type="AlphaFoldDB" id="A0A557SRF7"/>
<evidence type="ECO:0008006" key="4">
    <source>
        <dbReference type="Google" id="ProtNLM"/>
    </source>
</evidence>
<gene>
    <name evidence="2" type="ORF">NARC_190015</name>
</gene>
<dbReference type="EMBL" id="VOAH01000019">
    <property type="protein sequence ID" value="TVP39179.1"/>
    <property type="molecule type" value="Genomic_DNA"/>
</dbReference>
<feature type="transmembrane region" description="Helical" evidence="1">
    <location>
        <begin position="230"/>
        <end position="248"/>
    </location>
</feature>
<dbReference type="InterPro" id="IPR018688">
    <property type="entry name" value="PpoB2-like"/>
</dbReference>
<proteinExistence type="predicted"/>
<keyword evidence="3" id="KW-1185">Reference proteome</keyword>
<evidence type="ECO:0000313" key="2">
    <source>
        <dbReference type="EMBL" id="TVP39179.1"/>
    </source>
</evidence>
<feature type="transmembrane region" description="Helical" evidence="1">
    <location>
        <begin position="43"/>
        <end position="65"/>
    </location>
</feature>
<feature type="transmembrane region" description="Helical" evidence="1">
    <location>
        <begin position="204"/>
        <end position="224"/>
    </location>
</feature>
<organism evidence="2 3">
    <name type="scientific">Candidatus Nitrosocosmicus arcticus</name>
    <dbReference type="NCBI Taxonomy" id="2035267"/>
    <lineage>
        <taxon>Archaea</taxon>
        <taxon>Nitrososphaerota</taxon>
        <taxon>Nitrososphaeria</taxon>
        <taxon>Nitrososphaerales</taxon>
        <taxon>Nitrososphaeraceae</taxon>
        <taxon>Candidatus Nitrosocosmicus</taxon>
    </lineage>
</organism>
<reference evidence="2 3" key="1">
    <citation type="journal article" date="2019" name="Front. Microbiol.">
        <title>Ammonia Oxidation by the Arctic Terrestrial Thaumarchaeote Candidatus Nitrosocosmicus arcticus Is Stimulated by Increasing Temperatures.</title>
        <authorList>
            <person name="Alves R.J.E."/>
            <person name="Kerou M."/>
            <person name="Zappe A."/>
            <person name="Bittner R."/>
            <person name="Abby S.S."/>
            <person name="Schmidt H.A."/>
            <person name="Pfeifer K."/>
            <person name="Schleper C."/>
        </authorList>
    </citation>
    <scope>NUCLEOTIDE SEQUENCE [LARGE SCALE GENOMIC DNA]</scope>
    <source>
        <strain evidence="2 3">Kfb</strain>
    </source>
</reference>
<accession>A0A557SRF7</accession>
<name>A0A557SRF7_9ARCH</name>
<keyword evidence="1" id="KW-1133">Transmembrane helix</keyword>
<dbReference type="Proteomes" id="UP000315289">
    <property type="component" value="Unassembled WGS sequence"/>
</dbReference>
<comment type="caution">
    <text evidence="2">The sequence shown here is derived from an EMBL/GenBank/DDBJ whole genome shotgun (WGS) entry which is preliminary data.</text>
</comment>
<dbReference type="RefSeq" id="WP_144734439.1">
    <property type="nucleotide sequence ID" value="NZ_ML675593.1"/>
</dbReference>
<keyword evidence="1" id="KW-0812">Transmembrane</keyword>
<feature type="transmembrane region" description="Helical" evidence="1">
    <location>
        <begin position="121"/>
        <end position="146"/>
    </location>
</feature>
<feature type="transmembrane region" description="Helical" evidence="1">
    <location>
        <begin position="158"/>
        <end position="175"/>
    </location>
</feature>
<sequence>MDRVQKIILISIASVIAWIFSLEQPDMMEAMMTLDPIATSIFILSWTIGMAAMMFPAIIPMILLYNKLISKSLDDSHNNLDSGYDTSSVKGNFRHKFDTSKPQKNGRFSFMSLPFGLPIKTAAFIGTYLLVWTLTGVFLLVMWSVMMNSLLVTYSSRDIEIVAGIMLLISGIYQFSSLKRKCLGYCESPLAFFMKRWKGNKLRSGLTMGLYHGLYCLGCCWPYFLLMIALGWMNIFWMGLFAGIIFAEKIWSKGIYVSKATGIVFMIIGILAMIGTVSIMPENMGSLYEMEKMDMIKSDHDKEDGVIDNTMNMNMNMKMKMSK</sequence>